<dbReference type="Proteomes" id="UP001519362">
    <property type="component" value="Unassembled WGS sequence"/>
</dbReference>
<evidence type="ECO:0000313" key="1">
    <source>
        <dbReference type="EMBL" id="MBP2437892.1"/>
    </source>
</evidence>
<evidence type="ECO:0008006" key="3">
    <source>
        <dbReference type="Google" id="ProtNLM"/>
    </source>
</evidence>
<keyword evidence="2" id="KW-1185">Reference proteome</keyword>
<protein>
    <recommendedName>
        <fullName evidence="3">CopG family transcriptional regulator</fullName>
    </recommendedName>
</protein>
<dbReference type="EMBL" id="JAGIOL010000002">
    <property type="protein sequence ID" value="MBP2437892.1"/>
    <property type="molecule type" value="Genomic_DNA"/>
</dbReference>
<evidence type="ECO:0000313" key="2">
    <source>
        <dbReference type="Proteomes" id="UP001519362"/>
    </source>
</evidence>
<reference evidence="1 2" key="1">
    <citation type="submission" date="2021-03" db="EMBL/GenBank/DDBJ databases">
        <title>Sequencing the genomes of 1000 actinobacteria strains.</title>
        <authorList>
            <person name="Klenk H.-P."/>
        </authorList>
    </citation>
    <scope>NUCLEOTIDE SEQUENCE [LARGE SCALE GENOMIC DNA]</scope>
    <source>
        <strain evidence="1 2">DSM 24221</strain>
    </source>
</reference>
<gene>
    <name evidence="1" type="ORF">JOF34_002536</name>
</gene>
<comment type="caution">
    <text evidence="1">The sequence shown here is derived from an EMBL/GenBank/DDBJ whole genome shotgun (WGS) entry which is preliminary data.</text>
</comment>
<name>A0ABS4ZKS5_9MICO</name>
<accession>A0ABS4ZKS5</accession>
<dbReference type="RefSeq" id="WP_165137967.1">
    <property type="nucleotide sequence ID" value="NZ_CP049254.1"/>
</dbReference>
<sequence>MTSTRLPRGTRVDPVRVGWMIEGDRKRLLDRVAANVGVSASVFLERMVDHLEDELNQYGRPTWWPDDDRRDGELPIDKP</sequence>
<proteinExistence type="predicted"/>
<organism evidence="1 2">
    <name type="scientific">Microbacterium amylolyticum</name>
    <dbReference type="NCBI Taxonomy" id="936337"/>
    <lineage>
        <taxon>Bacteria</taxon>
        <taxon>Bacillati</taxon>
        <taxon>Actinomycetota</taxon>
        <taxon>Actinomycetes</taxon>
        <taxon>Micrococcales</taxon>
        <taxon>Microbacteriaceae</taxon>
        <taxon>Microbacterium</taxon>
    </lineage>
</organism>